<proteinExistence type="predicted"/>
<accession>A0A0K2U5Y9</accession>
<dbReference type="EMBL" id="HACA01015770">
    <property type="protein sequence ID" value="CDW33131.1"/>
    <property type="molecule type" value="Transcribed_RNA"/>
</dbReference>
<sequence length="92" mass="10666">ITGGLLHLSSSTKELGVLDHQLLLGIIKNKRIPTELLGWGENSAEKLVTKRLERIALPRFDFETKILFKNPFTSLKQKWFHYRIATKTNLYE</sequence>
<protein>
    <submittedName>
        <fullName evidence="1">Uncharacterized protein</fullName>
    </submittedName>
</protein>
<dbReference type="AlphaFoldDB" id="A0A0K2U5Y9"/>
<reference evidence="1" key="1">
    <citation type="submission" date="2014-05" db="EMBL/GenBank/DDBJ databases">
        <authorList>
            <person name="Chronopoulou M."/>
        </authorList>
    </citation>
    <scope>NUCLEOTIDE SEQUENCE</scope>
    <source>
        <tissue evidence="1">Whole organism</tissue>
    </source>
</reference>
<name>A0A0K2U5Y9_LEPSM</name>
<evidence type="ECO:0000313" key="1">
    <source>
        <dbReference type="EMBL" id="CDW33131.1"/>
    </source>
</evidence>
<feature type="non-terminal residue" evidence="1">
    <location>
        <position position="1"/>
    </location>
</feature>
<organism evidence="1">
    <name type="scientific">Lepeophtheirus salmonis</name>
    <name type="common">Salmon louse</name>
    <name type="synonym">Caligus salmonis</name>
    <dbReference type="NCBI Taxonomy" id="72036"/>
    <lineage>
        <taxon>Eukaryota</taxon>
        <taxon>Metazoa</taxon>
        <taxon>Ecdysozoa</taxon>
        <taxon>Arthropoda</taxon>
        <taxon>Crustacea</taxon>
        <taxon>Multicrustacea</taxon>
        <taxon>Hexanauplia</taxon>
        <taxon>Copepoda</taxon>
        <taxon>Siphonostomatoida</taxon>
        <taxon>Caligidae</taxon>
        <taxon>Lepeophtheirus</taxon>
    </lineage>
</organism>